<reference evidence="4" key="2">
    <citation type="submission" date="2017-05" db="EMBL/GenBank/DDBJ databases">
        <title>Draft genome sequence of Geobacter pelophilus, a iron(III)-reducing bacteria.</title>
        <authorList>
            <person name="Aoyagi T."/>
            <person name="Koike H."/>
            <person name="Morita T."/>
            <person name="Sato Y."/>
            <person name="Habe H."/>
            <person name="Hori T."/>
        </authorList>
    </citation>
    <scope>NUCLEOTIDE SEQUENCE [LARGE SCALE GENOMIC DNA]</scope>
    <source>
        <strain evidence="4">Drf2</strain>
    </source>
</reference>
<comment type="caution">
    <text evidence="3">The sequence shown here is derived from an EMBL/GenBank/DDBJ whole genome shotgun (WGS) entry which is preliminary data.</text>
</comment>
<dbReference type="CDD" id="cd17557">
    <property type="entry name" value="REC_Rcp-like"/>
    <property type="match status" value="1"/>
</dbReference>
<dbReference type="EMBL" id="BDQG01000001">
    <property type="protein sequence ID" value="GAW67490.1"/>
    <property type="molecule type" value="Genomic_DNA"/>
</dbReference>
<gene>
    <name evidence="3" type="ORF">GPEL0_01r3336</name>
</gene>
<dbReference type="Gene3D" id="3.40.50.2300">
    <property type="match status" value="1"/>
</dbReference>
<feature type="modified residue" description="4-aspartylphosphate" evidence="1">
    <location>
        <position position="98"/>
    </location>
</feature>
<dbReference type="SMART" id="SM00448">
    <property type="entry name" value="REC"/>
    <property type="match status" value="1"/>
</dbReference>
<evidence type="ECO:0000313" key="4">
    <source>
        <dbReference type="Proteomes" id="UP000194153"/>
    </source>
</evidence>
<dbReference type="PROSITE" id="PS50110">
    <property type="entry name" value="RESPONSE_REGULATORY"/>
    <property type="match status" value="1"/>
</dbReference>
<evidence type="ECO:0000259" key="2">
    <source>
        <dbReference type="PROSITE" id="PS50110"/>
    </source>
</evidence>
<dbReference type="InterPro" id="IPR011006">
    <property type="entry name" value="CheY-like_superfamily"/>
</dbReference>
<proteinExistence type="predicted"/>
<dbReference type="SUPFAM" id="SSF52172">
    <property type="entry name" value="CheY-like"/>
    <property type="match status" value="1"/>
</dbReference>
<dbReference type="PANTHER" id="PTHR44520:SF1">
    <property type="entry name" value="TWO-COMPONENT SYSTEM REGULATORY PROTEIN"/>
    <property type="match status" value="1"/>
</dbReference>
<evidence type="ECO:0000256" key="1">
    <source>
        <dbReference type="PROSITE-ProRule" id="PRU00169"/>
    </source>
</evidence>
<organism evidence="3 4">
    <name type="scientific">Geoanaerobacter pelophilus</name>
    <dbReference type="NCBI Taxonomy" id="60036"/>
    <lineage>
        <taxon>Bacteria</taxon>
        <taxon>Pseudomonadati</taxon>
        <taxon>Thermodesulfobacteriota</taxon>
        <taxon>Desulfuromonadia</taxon>
        <taxon>Geobacterales</taxon>
        <taxon>Geobacteraceae</taxon>
        <taxon>Geoanaerobacter</taxon>
    </lineage>
</organism>
<sequence>MVKSESLSEGADFTGRTAWEGFMAADTKEKLGMLKLKRILLVEDNANDAELTMEALAEHNLANEVDIVRDGAEALDYLHQTGKYSGSEAGNLAVILLDLKLPKVDGLEVLSAIKADDKLRCIPVVVLTSSREEKDVVESYRLGVNAYVVKPVNFTEFINAVKEIGAFWAIVNEPPPIQHRGVTK</sequence>
<dbReference type="InterPro" id="IPR001789">
    <property type="entry name" value="Sig_transdc_resp-reg_receiver"/>
</dbReference>
<feature type="domain" description="Response regulatory" evidence="2">
    <location>
        <begin position="38"/>
        <end position="165"/>
    </location>
</feature>
<dbReference type="Pfam" id="PF00072">
    <property type="entry name" value="Response_reg"/>
    <property type="match status" value="1"/>
</dbReference>
<evidence type="ECO:0000313" key="3">
    <source>
        <dbReference type="EMBL" id="GAW67490.1"/>
    </source>
</evidence>
<protein>
    <submittedName>
        <fullName evidence="3">Chemotaxis protein CheY</fullName>
    </submittedName>
</protein>
<accession>A0ABQ0MK74</accession>
<keyword evidence="4" id="KW-1185">Reference proteome</keyword>
<keyword evidence="1" id="KW-0597">Phosphoprotein</keyword>
<dbReference type="Proteomes" id="UP000194153">
    <property type="component" value="Unassembled WGS sequence"/>
</dbReference>
<name>A0ABQ0MK74_9BACT</name>
<dbReference type="PANTHER" id="PTHR44520">
    <property type="entry name" value="RESPONSE REGULATOR RCP1-RELATED"/>
    <property type="match status" value="1"/>
</dbReference>
<reference evidence="3 4" key="1">
    <citation type="submission" date="2017-04" db="EMBL/GenBank/DDBJ databases">
        <authorList>
            <consortium name="Geobacter pelophilus Genome Sequencing"/>
            <person name="Aoyagi T."/>
            <person name="Koike H."/>
            <person name="Hori T."/>
        </authorList>
    </citation>
    <scope>NUCLEOTIDE SEQUENCE [LARGE SCALE GENOMIC DNA]</scope>
    <source>
        <strain evidence="3 4">Drf2</strain>
    </source>
</reference>
<dbReference type="InterPro" id="IPR052893">
    <property type="entry name" value="TCS_response_regulator"/>
</dbReference>